<organism evidence="1 2">
    <name type="scientific">Phenylobacterium haematophilum</name>
    <dbReference type="NCBI Taxonomy" id="98513"/>
    <lineage>
        <taxon>Bacteria</taxon>
        <taxon>Pseudomonadati</taxon>
        <taxon>Pseudomonadota</taxon>
        <taxon>Alphaproteobacteria</taxon>
        <taxon>Caulobacterales</taxon>
        <taxon>Caulobacteraceae</taxon>
        <taxon>Phenylobacterium</taxon>
    </lineage>
</organism>
<name>A0A840A0E0_9CAUL</name>
<dbReference type="EMBL" id="JACIDK010000002">
    <property type="protein sequence ID" value="MBB3891113.1"/>
    <property type="molecule type" value="Genomic_DNA"/>
</dbReference>
<dbReference type="Proteomes" id="UP000530564">
    <property type="component" value="Unassembled WGS sequence"/>
</dbReference>
<gene>
    <name evidence="1" type="ORF">GGQ61_001830</name>
</gene>
<proteinExistence type="predicted"/>
<reference evidence="1 2" key="1">
    <citation type="submission" date="2020-08" db="EMBL/GenBank/DDBJ databases">
        <title>Genomic Encyclopedia of Type Strains, Phase IV (KMG-IV): sequencing the most valuable type-strain genomes for metagenomic binning, comparative biology and taxonomic classification.</title>
        <authorList>
            <person name="Goeker M."/>
        </authorList>
    </citation>
    <scope>NUCLEOTIDE SEQUENCE [LARGE SCALE GENOMIC DNA]</scope>
    <source>
        <strain evidence="1 2">DSM 21793</strain>
    </source>
</reference>
<protein>
    <submittedName>
        <fullName evidence="1">Uncharacterized protein</fullName>
    </submittedName>
</protein>
<accession>A0A840A0E0</accession>
<sequence>MPQHAHRPDDHARLCDLSHGEHMLLWAFRAAAFGAGDCRLVRRQFEESCGPLGIEALTALTVFVRELGLSGRRKITLAAPGSYRLTRDEQSVLALFAAAQAEDYARLDAHLAWLLADDPRAPFPAAACLVAQALAMSGYVLRLPTIEAARPPEAPDREIDNVLAFRRRAS</sequence>
<comment type="caution">
    <text evidence="1">The sequence shown here is derived from an EMBL/GenBank/DDBJ whole genome shotgun (WGS) entry which is preliminary data.</text>
</comment>
<keyword evidence="2" id="KW-1185">Reference proteome</keyword>
<dbReference type="RefSeq" id="WP_183771705.1">
    <property type="nucleotide sequence ID" value="NZ_JACIDK010000002.1"/>
</dbReference>
<evidence type="ECO:0000313" key="2">
    <source>
        <dbReference type="Proteomes" id="UP000530564"/>
    </source>
</evidence>
<evidence type="ECO:0000313" key="1">
    <source>
        <dbReference type="EMBL" id="MBB3891113.1"/>
    </source>
</evidence>
<dbReference type="AlphaFoldDB" id="A0A840A0E0"/>